<dbReference type="PANTHER" id="PTHR35342:SF5">
    <property type="entry name" value="TRICARBOXYLIC TRANSPORT PROTEIN"/>
    <property type="match status" value="1"/>
</dbReference>
<dbReference type="Pfam" id="PF01970">
    <property type="entry name" value="TctA"/>
    <property type="match status" value="1"/>
</dbReference>
<dbReference type="EMBL" id="FZNM01000012">
    <property type="protein sequence ID" value="SNR61760.1"/>
    <property type="molecule type" value="Genomic_DNA"/>
</dbReference>
<name>A0A238XSS0_9RHOB</name>
<dbReference type="InterPro" id="IPR002823">
    <property type="entry name" value="DUF112_TM"/>
</dbReference>
<dbReference type="Proteomes" id="UP000198409">
    <property type="component" value="Unassembled WGS sequence"/>
</dbReference>
<reference evidence="4" key="1">
    <citation type="submission" date="2017-06" db="EMBL/GenBank/DDBJ databases">
        <authorList>
            <person name="Varghese N."/>
            <person name="Submissions S."/>
        </authorList>
    </citation>
    <scope>NUCLEOTIDE SEQUENCE [LARGE SCALE GENOMIC DNA]</scope>
    <source>
        <strain evidence="4">DSM 26170</strain>
    </source>
</reference>
<dbReference type="PANTHER" id="PTHR35342">
    <property type="entry name" value="TRICARBOXYLIC TRANSPORT PROTEIN"/>
    <property type="match status" value="1"/>
</dbReference>
<evidence type="ECO:0000313" key="3">
    <source>
        <dbReference type="EMBL" id="SNR61760.1"/>
    </source>
</evidence>
<dbReference type="AlphaFoldDB" id="A0A238XSS0"/>
<feature type="transmembrane region" description="Helical" evidence="1">
    <location>
        <begin position="102"/>
        <end position="120"/>
    </location>
</feature>
<keyword evidence="1" id="KW-0472">Membrane</keyword>
<keyword evidence="1" id="KW-0812">Transmembrane</keyword>
<organism evidence="3 4">
    <name type="scientific">Paracoccus sediminis</name>
    <dbReference type="NCBI Taxonomy" id="1214787"/>
    <lineage>
        <taxon>Bacteria</taxon>
        <taxon>Pseudomonadati</taxon>
        <taxon>Pseudomonadota</taxon>
        <taxon>Alphaproteobacteria</taxon>
        <taxon>Rhodobacterales</taxon>
        <taxon>Paracoccaceae</taxon>
        <taxon>Paracoccus</taxon>
    </lineage>
</organism>
<evidence type="ECO:0000256" key="1">
    <source>
        <dbReference type="SAM" id="Phobius"/>
    </source>
</evidence>
<feature type="domain" description="DUF112" evidence="2">
    <location>
        <begin position="1"/>
        <end position="71"/>
    </location>
</feature>
<proteinExistence type="predicted"/>
<protein>
    <submittedName>
        <fullName evidence="3">Tripartite tricarboxylate transporter TctA family protein</fullName>
    </submittedName>
</protein>
<feature type="transmembrane region" description="Helical" evidence="1">
    <location>
        <begin position="12"/>
        <end position="31"/>
    </location>
</feature>
<evidence type="ECO:0000313" key="4">
    <source>
        <dbReference type="Proteomes" id="UP000198409"/>
    </source>
</evidence>
<evidence type="ECO:0000259" key="2">
    <source>
        <dbReference type="Pfam" id="PF01970"/>
    </source>
</evidence>
<accession>A0A238XSS0</accession>
<sequence length="134" mass="14939">MLLVLNLPLVGLWVQILKIPMLYLYAGILVFATIGTYGISRSVFDLALLYGIGVLGFFMRRSDFPTSPVVIGMILGPFAEQQFRRAMTISQGDLSVFISRPISAALLLLALLAIMLPALMHLRRQRRQYPVDAD</sequence>
<feature type="transmembrane region" description="Helical" evidence="1">
    <location>
        <begin position="43"/>
        <end position="59"/>
    </location>
</feature>
<gene>
    <name evidence="3" type="ORF">SAMN06265378_11224</name>
</gene>
<keyword evidence="1" id="KW-1133">Transmembrane helix</keyword>